<dbReference type="InterPro" id="IPR032799">
    <property type="entry name" value="TAXi_C"/>
</dbReference>
<gene>
    <name evidence="7" type="ORF">RND81_11G102900</name>
</gene>
<comment type="caution">
    <text evidence="7">The sequence shown here is derived from an EMBL/GenBank/DDBJ whole genome shotgun (WGS) entry which is preliminary data.</text>
</comment>
<dbReference type="Gene3D" id="2.40.70.10">
    <property type="entry name" value="Acid Proteases"/>
    <property type="match status" value="2"/>
</dbReference>
<dbReference type="Proteomes" id="UP001443914">
    <property type="component" value="Unassembled WGS sequence"/>
</dbReference>
<comment type="similarity">
    <text evidence="1">Belongs to the peptidase A1 family.</text>
</comment>
<dbReference type="InterPro" id="IPR033121">
    <property type="entry name" value="PEPTIDASE_A1"/>
</dbReference>
<keyword evidence="8" id="KW-1185">Reference proteome</keyword>
<name>A0AAW1HK58_SAPOF</name>
<proteinExistence type="inferred from homology"/>
<dbReference type="PANTHER" id="PTHR47967:SF128">
    <property type="entry name" value="ASPARTIC PROTEINASE CDR1-LIKE"/>
    <property type="match status" value="1"/>
</dbReference>
<dbReference type="PROSITE" id="PS51767">
    <property type="entry name" value="PEPTIDASE_A1"/>
    <property type="match status" value="1"/>
</dbReference>
<dbReference type="CDD" id="cd05476">
    <property type="entry name" value="pepsin_A_like_plant"/>
    <property type="match status" value="1"/>
</dbReference>
<sequence>MFLTQIAFGEGVDAYSPFLLLDTGSNLTWIQCEGCNPCFPLQGQHYSYRRSTTFTRVSVDDYLCDPPLHSRDGSCGFDITYDFQSPYPRVRGLLGRENFHFQNSVTNTRDVYQGLAFGCGLSNENMDFAETYGPENRIAGIYGINAGPRSFLNQLDSHTNGIFSYCLPPLVTVSIAESTIYFGDDAIITGDATSQVQTVSLHIGTHYYVYLIGISVNGKRLPINTSIFQLDERDSSKGLMIDTGAPYTVLAKSAYNPLKEAISTFFQDEYHWSPIPSINDFDLCYSPDPNYDDNIYPTIMFHFLNNEQGGEVDMIFDKQHFFIHISDEGVDEAFCLMVETTGDPGPNMLGSFQQVNFNFLYDVHNSRLSFIPANCQQSIQ</sequence>
<dbReference type="InterPro" id="IPR051708">
    <property type="entry name" value="Plant_Aspart_Prot_A1"/>
</dbReference>
<evidence type="ECO:0000256" key="5">
    <source>
        <dbReference type="ARBA" id="ARBA00023180"/>
    </source>
</evidence>
<feature type="domain" description="Peptidase A1" evidence="6">
    <location>
        <begin position="2"/>
        <end position="371"/>
    </location>
</feature>
<dbReference type="SUPFAM" id="SSF50630">
    <property type="entry name" value="Acid proteases"/>
    <property type="match status" value="1"/>
</dbReference>
<dbReference type="GO" id="GO:0005576">
    <property type="term" value="C:extracellular region"/>
    <property type="evidence" value="ECO:0007669"/>
    <property type="project" value="TreeGrafter"/>
</dbReference>
<keyword evidence="5" id="KW-0325">Glycoprotein</keyword>
<evidence type="ECO:0000313" key="8">
    <source>
        <dbReference type="Proteomes" id="UP001443914"/>
    </source>
</evidence>
<evidence type="ECO:0000256" key="2">
    <source>
        <dbReference type="ARBA" id="ARBA00022670"/>
    </source>
</evidence>
<protein>
    <recommendedName>
        <fullName evidence="6">Peptidase A1 domain-containing protein</fullName>
    </recommendedName>
</protein>
<dbReference type="InterPro" id="IPR034161">
    <property type="entry name" value="Pepsin-like_plant"/>
</dbReference>
<keyword evidence="2" id="KW-0645">Protease</keyword>
<evidence type="ECO:0000256" key="4">
    <source>
        <dbReference type="ARBA" id="ARBA00022801"/>
    </source>
</evidence>
<dbReference type="Pfam" id="PF14541">
    <property type="entry name" value="TAXi_C"/>
    <property type="match status" value="1"/>
</dbReference>
<evidence type="ECO:0000256" key="3">
    <source>
        <dbReference type="ARBA" id="ARBA00022750"/>
    </source>
</evidence>
<dbReference type="PANTHER" id="PTHR47967">
    <property type="entry name" value="OS07G0603500 PROTEIN-RELATED"/>
    <property type="match status" value="1"/>
</dbReference>
<accession>A0AAW1HK58</accession>
<dbReference type="GO" id="GO:0004190">
    <property type="term" value="F:aspartic-type endopeptidase activity"/>
    <property type="evidence" value="ECO:0007669"/>
    <property type="project" value="UniProtKB-KW"/>
</dbReference>
<evidence type="ECO:0000259" key="6">
    <source>
        <dbReference type="PROSITE" id="PS51767"/>
    </source>
</evidence>
<dbReference type="EMBL" id="JBDFQZ010000011">
    <property type="protein sequence ID" value="KAK9676815.1"/>
    <property type="molecule type" value="Genomic_DNA"/>
</dbReference>
<dbReference type="AlphaFoldDB" id="A0AAW1HK58"/>
<evidence type="ECO:0000256" key="1">
    <source>
        <dbReference type="ARBA" id="ARBA00007447"/>
    </source>
</evidence>
<keyword evidence="4" id="KW-0378">Hydrolase</keyword>
<reference evidence="7" key="1">
    <citation type="submission" date="2024-03" db="EMBL/GenBank/DDBJ databases">
        <title>WGS assembly of Saponaria officinalis var. Norfolk2.</title>
        <authorList>
            <person name="Jenkins J."/>
            <person name="Shu S."/>
            <person name="Grimwood J."/>
            <person name="Barry K."/>
            <person name="Goodstein D."/>
            <person name="Schmutz J."/>
            <person name="Leebens-Mack J."/>
            <person name="Osbourn A."/>
        </authorList>
    </citation>
    <scope>NUCLEOTIDE SEQUENCE [LARGE SCALE GENOMIC DNA]</scope>
    <source>
        <strain evidence="7">JIC</strain>
    </source>
</reference>
<evidence type="ECO:0000313" key="7">
    <source>
        <dbReference type="EMBL" id="KAK9676815.1"/>
    </source>
</evidence>
<keyword evidence="3" id="KW-0064">Aspartyl protease</keyword>
<organism evidence="7 8">
    <name type="scientific">Saponaria officinalis</name>
    <name type="common">Common soapwort</name>
    <name type="synonym">Lychnis saponaria</name>
    <dbReference type="NCBI Taxonomy" id="3572"/>
    <lineage>
        <taxon>Eukaryota</taxon>
        <taxon>Viridiplantae</taxon>
        <taxon>Streptophyta</taxon>
        <taxon>Embryophyta</taxon>
        <taxon>Tracheophyta</taxon>
        <taxon>Spermatophyta</taxon>
        <taxon>Magnoliopsida</taxon>
        <taxon>eudicotyledons</taxon>
        <taxon>Gunneridae</taxon>
        <taxon>Pentapetalae</taxon>
        <taxon>Caryophyllales</taxon>
        <taxon>Caryophyllaceae</taxon>
        <taxon>Caryophylleae</taxon>
        <taxon>Saponaria</taxon>
    </lineage>
</organism>
<dbReference type="InterPro" id="IPR021109">
    <property type="entry name" value="Peptidase_aspartic_dom_sf"/>
</dbReference>
<dbReference type="GO" id="GO:0006508">
    <property type="term" value="P:proteolysis"/>
    <property type="evidence" value="ECO:0007669"/>
    <property type="project" value="UniProtKB-KW"/>
</dbReference>
<dbReference type="Pfam" id="PF14543">
    <property type="entry name" value="TAXi_N"/>
    <property type="match status" value="1"/>
</dbReference>
<dbReference type="InterPro" id="IPR032861">
    <property type="entry name" value="TAXi_N"/>
</dbReference>